<dbReference type="Proteomes" id="UP001560296">
    <property type="component" value="Unassembled WGS sequence"/>
</dbReference>
<name>A0ABV3YTA2_9PSED</name>
<dbReference type="SUPFAM" id="SSF56529">
    <property type="entry name" value="FAH"/>
    <property type="match status" value="1"/>
</dbReference>
<accession>A0ABV3YTA2</accession>
<evidence type="ECO:0000313" key="6">
    <source>
        <dbReference type="Proteomes" id="UP001560296"/>
    </source>
</evidence>
<feature type="domain" description="Fumarylacetoacetase-like C-terminal" evidence="4">
    <location>
        <begin position="77"/>
        <end position="320"/>
    </location>
</feature>
<keyword evidence="5" id="KW-0378">Hydrolase</keyword>
<dbReference type="PANTHER" id="PTHR42796:SF4">
    <property type="entry name" value="FUMARYLACETOACETATE HYDROLASE DOMAIN-CONTAINING PROTEIN 2A"/>
    <property type="match status" value="1"/>
</dbReference>
<comment type="similarity">
    <text evidence="2">Belongs to the hydratase/decarboxylase family.</text>
</comment>
<dbReference type="Gene3D" id="3.90.850.10">
    <property type="entry name" value="Fumarylacetoacetase-like, C-terminal domain"/>
    <property type="match status" value="1"/>
</dbReference>
<comment type="similarity">
    <text evidence="1">Belongs to the FAH family.</text>
</comment>
<evidence type="ECO:0000256" key="2">
    <source>
        <dbReference type="ARBA" id="ARBA00010715"/>
    </source>
</evidence>
<gene>
    <name evidence="5" type="ORF">AB5S05_10825</name>
</gene>
<comment type="caution">
    <text evidence="5">The sequence shown here is derived from an EMBL/GenBank/DDBJ whole genome shotgun (WGS) entry which is preliminary data.</text>
</comment>
<evidence type="ECO:0000313" key="5">
    <source>
        <dbReference type="EMBL" id="MEX6502557.1"/>
    </source>
</evidence>
<proteinExistence type="inferred from homology"/>
<dbReference type="InterPro" id="IPR036663">
    <property type="entry name" value="Fumarylacetoacetase_C_sf"/>
</dbReference>
<dbReference type="PANTHER" id="PTHR42796">
    <property type="entry name" value="FUMARYLACETOACETATE HYDROLASE DOMAIN-CONTAINING PROTEIN 2A-RELATED"/>
    <property type="match status" value="1"/>
</dbReference>
<evidence type="ECO:0000256" key="3">
    <source>
        <dbReference type="ARBA" id="ARBA00022723"/>
    </source>
</evidence>
<sequence length="322" mass="35431">MACNVVRFVAHGRDEIQWGVLDGAIYPLEGQYPTTADFLRTGRKQAFALSRKLPGKSRAIALDQVKLLAPVTAPCQVLCQGANYRQHMVDSGMNPDDKKFNMIFNKSAASITGPTDEVVRPAHVALLDYEVELGLVIGADISEPREIHEGDLPDVIAGLVIGNDVSARDVQLPQMQFYKGKSYRSFCPVGPVLCLLEPQEFHYLNKLELQLSVNGRTRQRESSGDMVFKPAQTLSELTQIAHLNVGDLVLTGTPAGCALGIPSPLLVRLVGLLPERKKWNLFRKMQGKRSDYLQPGDVMELSIRSADGVIDLGRQRNTIVQG</sequence>
<evidence type="ECO:0000259" key="4">
    <source>
        <dbReference type="Pfam" id="PF01557"/>
    </source>
</evidence>
<dbReference type="GO" id="GO:0016787">
    <property type="term" value="F:hydrolase activity"/>
    <property type="evidence" value="ECO:0007669"/>
    <property type="project" value="UniProtKB-KW"/>
</dbReference>
<keyword evidence="3" id="KW-0479">Metal-binding</keyword>
<dbReference type="Pfam" id="PF01557">
    <property type="entry name" value="FAA_hydrolase"/>
    <property type="match status" value="1"/>
</dbReference>
<dbReference type="InterPro" id="IPR051121">
    <property type="entry name" value="FAH"/>
</dbReference>
<reference evidence="5 6" key="1">
    <citation type="submission" date="2024-07" db="EMBL/GenBank/DDBJ databases">
        <authorList>
            <person name="Li M."/>
        </authorList>
    </citation>
    <scope>NUCLEOTIDE SEQUENCE [LARGE SCALE GENOMIC DNA]</scope>
    <source>
        <strain evidence="5 6">25A3E</strain>
    </source>
</reference>
<evidence type="ECO:0000256" key="1">
    <source>
        <dbReference type="ARBA" id="ARBA00010211"/>
    </source>
</evidence>
<dbReference type="EMBL" id="JBFTEG010000007">
    <property type="protein sequence ID" value="MEX6502557.1"/>
    <property type="molecule type" value="Genomic_DNA"/>
</dbReference>
<protein>
    <submittedName>
        <fullName evidence="5">Fumarylacetoacetate hydrolase family protein</fullName>
    </submittedName>
</protein>
<dbReference type="RefSeq" id="WP_369287524.1">
    <property type="nucleotide sequence ID" value="NZ_JBFTEG010000007.1"/>
</dbReference>
<keyword evidence="6" id="KW-1185">Reference proteome</keyword>
<dbReference type="InterPro" id="IPR011234">
    <property type="entry name" value="Fumarylacetoacetase-like_C"/>
</dbReference>
<organism evidence="5 6">
    <name type="scientific">Pseudomonas zhanjiangensis</name>
    <dbReference type="NCBI Taxonomy" id="3239015"/>
    <lineage>
        <taxon>Bacteria</taxon>
        <taxon>Pseudomonadati</taxon>
        <taxon>Pseudomonadota</taxon>
        <taxon>Gammaproteobacteria</taxon>
        <taxon>Pseudomonadales</taxon>
        <taxon>Pseudomonadaceae</taxon>
        <taxon>Pseudomonas</taxon>
    </lineage>
</organism>